<dbReference type="PROSITE" id="PS00491">
    <property type="entry name" value="PROLINE_PEPTIDASE"/>
    <property type="match status" value="1"/>
</dbReference>
<dbReference type="EMBL" id="JABMOJ010000537">
    <property type="protein sequence ID" value="NQV66557.1"/>
    <property type="molecule type" value="Genomic_DNA"/>
</dbReference>
<dbReference type="GO" id="GO:0006508">
    <property type="term" value="P:proteolysis"/>
    <property type="evidence" value="ECO:0007669"/>
    <property type="project" value="UniProtKB-KW"/>
</dbReference>
<evidence type="ECO:0000256" key="1">
    <source>
        <dbReference type="ARBA" id="ARBA00001424"/>
    </source>
</evidence>
<evidence type="ECO:0000256" key="4">
    <source>
        <dbReference type="ARBA" id="ARBA00012574"/>
    </source>
</evidence>
<keyword evidence="14" id="KW-0031">Aminopeptidase</keyword>
<evidence type="ECO:0000256" key="10">
    <source>
        <dbReference type="ARBA" id="ARBA00069363"/>
    </source>
</evidence>
<dbReference type="Gene3D" id="3.90.230.10">
    <property type="entry name" value="Creatinase/methionine aminopeptidase superfamily"/>
    <property type="match status" value="1"/>
</dbReference>
<evidence type="ECO:0000313" key="15">
    <source>
        <dbReference type="Proteomes" id="UP000754644"/>
    </source>
</evidence>
<dbReference type="FunFam" id="3.90.230.10:FF:000002">
    <property type="entry name" value="Xaa-Pro aminopeptidase 3"/>
    <property type="match status" value="1"/>
</dbReference>
<dbReference type="SUPFAM" id="SSF53092">
    <property type="entry name" value="Creatinase/prolidase N-terminal domain"/>
    <property type="match status" value="1"/>
</dbReference>
<dbReference type="PANTHER" id="PTHR43226">
    <property type="entry name" value="XAA-PRO AMINOPEPTIDASE 3"/>
    <property type="match status" value="1"/>
</dbReference>
<dbReference type="Proteomes" id="UP000754644">
    <property type="component" value="Unassembled WGS sequence"/>
</dbReference>
<dbReference type="InterPro" id="IPR001714">
    <property type="entry name" value="Pept_M24_MAP"/>
</dbReference>
<gene>
    <name evidence="14" type="ORF">HQ497_14445</name>
</gene>
<evidence type="ECO:0000256" key="5">
    <source>
        <dbReference type="ARBA" id="ARBA00022670"/>
    </source>
</evidence>
<dbReference type="InterPro" id="IPR007865">
    <property type="entry name" value="Aminopep_P_N"/>
</dbReference>
<proteinExistence type="inferred from homology"/>
<evidence type="ECO:0000256" key="12">
    <source>
        <dbReference type="ARBA" id="ARBA00081411"/>
    </source>
</evidence>
<organism evidence="14 15">
    <name type="scientific">SAR86 cluster bacterium</name>
    <dbReference type="NCBI Taxonomy" id="2030880"/>
    <lineage>
        <taxon>Bacteria</taxon>
        <taxon>Pseudomonadati</taxon>
        <taxon>Pseudomonadota</taxon>
        <taxon>Gammaproteobacteria</taxon>
        <taxon>SAR86 cluster</taxon>
    </lineage>
</organism>
<protein>
    <recommendedName>
        <fullName evidence="10">Xaa-Pro aminopeptidase</fullName>
        <ecNumber evidence="4">3.4.11.9</ecNumber>
    </recommendedName>
    <alternativeName>
        <fullName evidence="11">Aminopeptidase P II</fullName>
    </alternativeName>
    <alternativeName>
        <fullName evidence="12">X-Pro aminopeptidase</fullName>
    </alternativeName>
</protein>
<dbReference type="InterPro" id="IPR029149">
    <property type="entry name" value="Creatin/AminoP/Spt16_N"/>
</dbReference>
<dbReference type="GO" id="GO:0005829">
    <property type="term" value="C:cytosol"/>
    <property type="evidence" value="ECO:0007669"/>
    <property type="project" value="TreeGrafter"/>
</dbReference>
<keyword evidence="6" id="KW-0479">Metal-binding</keyword>
<dbReference type="InterPro" id="IPR001131">
    <property type="entry name" value="Peptidase_M24B_aminopep-P_CS"/>
</dbReference>
<dbReference type="InterPro" id="IPR036005">
    <property type="entry name" value="Creatinase/aminopeptidase-like"/>
</dbReference>
<dbReference type="Gene3D" id="3.40.350.10">
    <property type="entry name" value="Creatinase/prolidase N-terminal domain"/>
    <property type="match status" value="1"/>
</dbReference>
<evidence type="ECO:0000256" key="8">
    <source>
        <dbReference type="ARBA" id="ARBA00023049"/>
    </source>
</evidence>
<evidence type="ECO:0000256" key="9">
    <source>
        <dbReference type="ARBA" id="ARBA00023211"/>
    </source>
</evidence>
<dbReference type="Pfam" id="PF05195">
    <property type="entry name" value="AMP_N"/>
    <property type="match status" value="1"/>
</dbReference>
<evidence type="ECO:0000313" key="14">
    <source>
        <dbReference type="EMBL" id="NQV66557.1"/>
    </source>
</evidence>
<dbReference type="PRINTS" id="PR00599">
    <property type="entry name" value="MAPEPTIDASE"/>
</dbReference>
<accession>A0A973AAI6</accession>
<comment type="cofactor">
    <cofactor evidence="2">
        <name>Mn(2+)</name>
        <dbReference type="ChEBI" id="CHEBI:29035"/>
    </cofactor>
</comment>
<keyword evidence="7" id="KW-0378">Hydrolase</keyword>
<dbReference type="EC" id="3.4.11.9" evidence="4"/>
<keyword evidence="5" id="KW-0645">Protease</keyword>
<name>A0A973AAI6_9GAMM</name>
<dbReference type="CDD" id="cd01087">
    <property type="entry name" value="Prolidase"/>
    <property type="match status" value="1"/>
</dbReference>
<comment type="caution">
    <text evidence="14">The sequence shown here is derived from an EMBL/GenBank/DDBJ whole genome shotgun (WGS) entry which is preliminary data.</text>
</comment>
<evidence type="ECO:0000256" key="11">
    <source>
        <dbReference type="ARBA" id="ARBA00075356"/>
    </source>
</evidence>
<sequence length="444" mass="48716">MKASPTIAPKEFARRRVDLMAMMAPDSIAILPSASVVARNSDIDYPFRQDSDFQYLSGFGEPDAVLVLVPGRAHGETILFCRECDPDLERWHGRITGPERAMQLLGLDDAFPIADIDDILPGLIEGKAKLYYGMGVHQDFDAQVIGWVDGIALNQQAGSKLAGEFVHLGQYVHELRLFKSAQEINVMRHAARATAAGHLRLMSELKPGLREYHLEAELNYAFAGAGARTTAYPSIVGSGNNANIMHYTQNDDLIRSGDLVLVDAGAEYEGYAADVTRTLPASGRYSEAQADIYNVVLTAQLAAIAAVKPGNHWNQPHEAAVREITLGLIRLGLLQGEVNELIRAAAFKKFYMHRTGHWLGLDVHDVGEYQIEGEWRVFEPGMVTTIEPGIYIAEDLEGVPARYRGIGVRIEDDVLVTKSGCEVITAMIPKTVVAIEQYMASKVA</sequence>
<dbReference type="InterPro" id="IPR052433">
    <property type="entry name" value="X-Pro_dipept-like"/>
</dbReference>
<keyword evidence="9" id="KW-0464">Manganese</keyword>
<feature type="domain" description="Aminopeptidase P N-terminal" evidence="13">
    <location>
        <begin position="7"/>
        <end position="141"/>
    </location>
</feature>
<dbReference type="GO" id="GO:0030145">
    <property type="term" value="F:manganese ion binding"/>
    <property type="evidence" value="ECO:0007669"/>
    <property type="project" value="InterPro"/>
</dbReference>
<keyword evidence="8" id="KW-0482">Metalloprotease</keyword>
<reference evidence="14" key="1">
    <citation type="submission" date="2020-05" db="EMBL/GenBank/DDBJ databases">
        <title>Sulfur intermediates as new biogeochemical hubs in an aquatic model microbial ecosystem.</title>
        <authorList>
            <person name="Vigneron A."/>
        </authorList>
    </citation>
    <scope>NUCLEOTIDE SEQUENCE</scope>
    <source>
        <strain evidence="14">Bin.250</strain>
    </source>
</reference>
<comment type="similarity">
    <text evidence="3">Belongs to the peptidase M24B family.</text>
</comment>
<dbReference type="GO" id="GO:0070006">
    <property type="term" value="F:metalloaminopeptidase activity"/>
    <property type="evidence" value="ECO:0007669"/>
    <property type="project" value="InterPro"/>
</dbReference>
<dbReference type="Pfam" id="PF00557">
    <property type="entry name" value="Peptidase_M24"/>
    <property type="match status" value="1"/>
</dbReference>
<dbReference type="SMART" id="SM01011">
    <property type="entry name" value="AMP_N"/>
    <property type="match status" value="1"/>
</dbReference>
<comment type="catalytic activity">
    <reaction evidence="1">
        <text>Release of any N-terminal amino acid, including proline, that is linked to proline, even from a dipeptide or tripeptide.</text>
        <dbReference type="EC" id="3.4.11.9"/>
    </reaction>
</comment>
<dbReference type="SUPFAM" id="SSF55920">
    <property type="entry name" value="Creatinase/aminopeptidase"/>
    <property type="match status" value="1"/>
</dbReference>
<evidence type="ECO:0000256" key="7">
    <source>
        <dbReference type="ARBA" id="ARBA00022801"/>
    </source>
</evidence>
<evidence type="ECO:0000256" key="3">
    <source>
        <dbReference type="ARBA" id="ARBA00008766"/>
    </source>
</evidence>
<dbReference type="PANTHER" id="PTHR43226:SF4">
    <property type="entry name" value="XAA-PRO AMINOPEPTIDASE 3"/>
    <property type="match status" value="1"/>
</dbReference>
<evidence type="ECO:0000256" key="2">
    <source>
        <dbReference type="ARBA" id="ARBA00001936"/>
    </source>
</evidence>
<evidence type="ECO:0000259" key="13">
    <source>
        <dbReference type="SMART" id="SM01011"/>
    </source>
</evidence>
<dbReference type="AlphaFoldDB" id="A0A973AAI6"/>
<evidence type="ECO:0000256" key="6">
    <source>
        <dbReference type="ARBA" id="ARBA00022723"/>
    </source>
</evidence>
<dbReference type="InterPro" id="IPR000994">
    <property type="entry name" value="Pept_M24"/>
</dbReference>